<evidence type="ECO:0000313" key="1">
    <source>
        <dbReference type="EMBL" id="CAA9537295.1"/>
    </source>
</evidence>
<name>A0A6J4U2Z5_9ACTN</name>
<dbReference type="EMBL" id="CADCWC010000230">
    <property type="protein sequence ID" value="CAA9537295.1"/>
    <property type="molecule type" value="Genomic_DNA"/>
</dbReference>
<organism evidence="1">
    <name type="scientific">uncultured Thermoleophilia bacterium</name>
    <dbReference type="NCBI Taxonomy" id="1497501"/>
    <lineage>
        <taxon>Bacteria</taxon>
        <taxon>Bacillati</taxon>
        <taxon>Actinomycetota</taxon>
        <taxon>Thermoleophilia</taxon>
        <taxon>environmental samples</taxon>
    </lineage>
</organism>
<sequence>MRFSFGLFPPRDPYGRDPPFRAPLTSAVLGDVALRDRGAR</sequence>
<protein>
    <submittedName>
        <fullName evidence="1">Uncharacterized protein</fullName>
    </submittedName>
</protein>
<reference evidence="1" key="1">
    <citation type="submission" date="2020-02" db="EMBL/GenBank/DDBJ databases">
        <authorList>
            <person name="Meier V. D."/>
        </authorList>
    </citation>
    <scope>NUCLEOTIDE SEQUENCE</scope>
    <source>
        <strain evidence="1">AVDCRST_MAG79</strain>
    </source>
</reference>
<proteinExistence type="predicted"/>
<accession>A0A6J4U2Z5</accession>
<gene>
    <name evidence="1" type="ORF">AVDCRST_MAG79-1500</name>
</gene>
<dbReference type="AlphaFoldDB" id="A0A6J4U2Z5"/>